<comment type="caution">
    <text evidence="9">The sequence shown here is derived from an EMBL/GenBank/DDBJ whole genome shotgun (WGS) entry which is preliminary data.</text>
</comment>
<gene>
    <name evidence="9" type="ORF">GH811_04170</name>
</gene>
<keyword evidence="3" id="KW-1003">Cell membrane</keyword>
<evidence type="ECO:0000256" key="5">
    <source>
        <dbReference type="ARBA" id="ARBA00022989"/>
    </source>
</evidence>
<dbReference type="PROSITE" id="PS50850">
    <property type="entry name" value="MFS"/>
    <property type="match status" value="1"/>
</dbReference>
<dbReference type="Gene3D" id="1.20.1250.20">
    <property type="entry name" value="MFS general substrate transporter like domains"/>
    <property type="match status" value="1"/>
</dbReference>
<evidence type="ECO:0000256" key="6">
    <source>
        <dbReference type="ARBA" id="ARBA00023136"/>
    </source>
</evidence>
<feature type="transmembrane region" description="Helical" evidence="7">
    <location>
        <begin position="123"/>
        <end position="143"/>
    </location>
</feature>
<evidence type="ECO:0000313" key="9">
    <source>
        <dbReference type="EMBL" id="MBC3898810.1"/>
    </source>
</evidence>
<dbReference type="InterPro" id="IPR020846">
    <property type="entry name" value="MFS_dom"/>
</dbReference>
<feature type="transmembrane region" description="Helical" evidence="7">
    <location>
        <begin position="219"/>
        <end position="248"/>
    </location>
</feature>
<dbReference type="InterPro" id="IPR011701">
    <property type="entry name" value="MFS"/>
</dbReference>
<keyword evidence="2" id="KW-0813">Transport</keyword>
<evidence type="ECO:0000256" key="4">
    <source>
        <dbReference type="ARBA" id="ARBA00022692"/>
    </source>
</evidence>
<dbReference type="Proteomes" id="UP000622405">
    <property type="component" value="Unassembled WGS sequence"/>
</dbReference>
<feature type="domain" description="Major facilitator superfamily (MFS) profile" evidence="8">
    <location>
        <begin position="1"/>
        <end position="400"/>
    </location>
</feature>
<evidence type="ECO:0000259" key="8">
    <source>
        <dbReference type="PROSITE" id="PS50850"/>
    </source>
</evidence>
<dbReference type="InterPro" id="IPR036259">
    <property type="entry name" value="MFS_trans_sf"/>
</dbReference>
<sequence>MIQLIKSSHYFRKMELPLEKKQIKLAILSIASLLMISMTASAILADIELHFPYLEASVIQMVLTLPALLGLIFAFAAGPLSMRISKKSLVIFSLASGLAGGLIALILGPLAIGFLFLSSVLIGVAQGINATMTMALITDYFTGDESGAMMGLQSAFLNGGSMILLFTSGLLAYGKWNHAYLVYLAFIPVLLIVIKNLPHDRPIRPNRQNTPADSGKLNVSVYFIALFIFLFGSFFFVFQTNIALLIVSKGYGDATLSGMINTAVAAAGMITGLQYGNLKRRLKTMAIPIGIGAVGLGMGVIYIQGSLPSIFVAAILVGFGIGIVMPTGIFLAANAVQKEMQSTAIALVTAAVNLGMFISPLLFNTVAFQTDGENFSIKFIISSICLLLLAVLFVICNQIILKNFNSK</sequence>
<feature type="transmembrane region" description="Helical" evidence="7">
    <location>
        <begin position="375"/>
        <end position="401"/>
    </location>
</feature>
<feature type="transmembrane region" description="Helical" evidence="7">
    <location>
        <begin position="89"/>
        <end position="117"/>
    </location>
</feature>
<feature type="transmembrane region" description="Helical" evidence="7">
    <location>
        <begin position="254"/>
        <end position="273"/>
    </location>
</feature>
<comment type="subcellular location">
    <subcellularLocation>
        <location evidence="1">Cell membrane</location>
        <topology evidence="1">Multi-pass membrane protein</topology>
    </subcellularLocation>
</comment>
<keyword evidence="5 7" id="KW-1133">Transmembrane helix</keyword>
<dbReference type="EMBL" id="WJBE01000003">
    <property type="protein sequence ID" value="MBC3898810.1"/>
    <property type="molecule type" value="Genomic_DNA"/>
</dbReference>
<evidence type="ECO:0000256" key="3">
    <source>
        <dbReference type="ARBA" id="ARBA00022475"/>
    </source>
</evidence>
<accession>A0ABR6YUN9</accession>
<evidence type="ECO:0000256" key="2">
    <source>
        <dbReference type="ARBA" id="ARBA00022448"/>
    </source>
</evidence>
<feature type="transmembrane region" description="Helical" evidence="7">
    <location>
        <begin position="285"/>
        <end position="304"/>
    </location>
</feature>
<protein>
    <submittedName>
        <fullName evidence="9">MFS transporter</fullName>
    </submittedName>
</protein>
<dbReference type="InterPro" id="IPR050171">
    <property type="entry name" value="MFS_Transporters"/>
</dbReference>
<evidence type="ECO:0000256" key="1">
    <source>
        <dbReference type="ARBA" id="ARBA00004651"/>
    </source>
</evidence>
<feature type="transmembrane region" description="Helical" evidence="7">
    <location>
        <begin position="57"/>
        <end position="77"/>
    </location>
</feature>
<keyword evidence="10" id="KW-1185">Reference proteome</keyword>
<dbReference type="SUPFAM" id="SSF103473">
    <property type="entry name" value="MFS general substrate transporter"/>
    <property type="match status" value="1"/>
</dbReference>
<keyword evidence="4 7" id="KW-0812">Transmembrane</keyword>
<organism evidence="9 10">
    <name type="scientific">Acetobacterium malicum</name>
    <dbReference type="NCBI Taxonomy" id="52692"/>
    <lineage>
        <taxon>Bacteria</taxon>
        <taxon>Bacillati</taxon>
        <taxon>Bacillota</taxon>
        <taxon>Clostridia</taxon>
        <taxon>Eubacteriales</taxon>
        <taxon>Eubacteriaceae</taxon>
        <taxon>Acetobacterium</taxon>
    </lineage>
</organism>
<reference evidence="9 10" key="1">
    <citation type="journal article" date="2020" name="mSystems">
        <title>Defining Genomic and Predicted Metabolic Features of the Acetobacterium Genus.</title>
        <authorList>
            <person name="Ross D.E."/>
            <person name="Marshall C.W."/>
            <person name="Gulliver D."/>
            <person name="May H.D."/>
            <person name="Norman R.S."/>
        </authorList>
    </citation>
    <scope>NUCLEOTIDE SEQUENCE [LARGE SCALE GENOMIC DNA]</scope>
    <source>
        <strain evidence="9 10">DSM 4132</strain>
    </source>
</reference>
<keyword evidence="6 7" id="KW-0472">Membrane</keyword>
<feature type="transmembrane region" description="Helical" evidence="7">
    <location>
        <begin position="310"/>
        <end position="332"/>
    </location>
</feature>
<dbReference type="Pfam" id="PF07690">
    <property type="entry name" value="MFS_1"/>
    <property type="match status" value="1"/>
</dbReference>
<name>A0ABR6YUN9_9FIRM</name>
<evidence type="ECO:0000256" key="7">
    <source>
        <dbReference type="SAM" id="Phobius"/>
    </source>
</evidence>
<evidence type="ECO:0000313" key="10">
    <source>
        <dbReference type="Proteomes" id="UP000622405"/>
    </source>
</evidence>
<feature type="transmembrane region" description="Helical" evidence="7">
    <location>
        <begin position="344"/>
        <end position="363"/>
    </location>
</feature>
<feature type="transmembrane region" description="Helical" evidence="7">
    <location>
        <begin position="155"/>
        <end position="174"/>
    </location>
</feature>
<feature type="transmembrane region" description="Helical" evidence="7">
    <location>
        <begin position="180"/>
        <end position="198"/>
    </location>
</feature>
<dbReference type="PANTHER" id="PTHR23517">
    <property type="entry name" value="RESISTANCE PROTEIN MDTM, PUTATIVE-RELATED-RELATED"/>
    <property type="match status" value="1"/>
</dbReference>
<proteinExistence type="predicted"/>